<comment type="caution">
    <text evidence="1">The sequence shown here is derived from an EMBL/GenBank/DDBJ whole genome shotgun (WGS) entry which is preliminary data.</text>
</comment>
<accession>A0A9N7UUQ2</accession>
<dbReference type="AlphaFoldDB" id="A0A9N7UUQ2"/>
<evidence type="ECO:0000313" key="2">
    <source>
        <dbReference type="Proteomes" id="UP001153269"/>
    </source>
</evidence>
<protein>
    <submittedName>
        <fullName evidence="1">Uncharacterized protein</fullName>
    </submittedName>
</protein>
<sequence length="109" mass="12304">PPPLKSPSPQSRESPLSIAWSSRPIIEQTESELVSSHTEQEVLGSGVHTLLKVYTPNRNFMVHNFKQKENSSTAMFPDEDKVTEHRAAAETRGTKLPMMLCYTRKTPPR</sequence>
<gene>
    <name evidence="1" type="ORF">PLEPLA_LOCUS26424</name>
</gene>
<organism evidence="1 2">
    <name type="scientific">Pleuronectes platessa</name>
    <name type="common">European plaice</name>
    <dbReference type="NCBI Taxonomy" id="8262"/>
    <lineage>
        <taxon>Eukaryota</taxon>
        <taxon>Metazoa</taxon>
        <taxon>Chordata</taxon>
        <taxon>Craniata</taxon>
        <taxon>Vertebrata</taxon>
        <taxon>Euteleostomi</taxon>
        <taxon>Actinopterygii</taxon>
        <taxon>Neopterygii</taxon>
        <taxon>Teleostei</taxon>
        <taxon>Neoteleostei</taxon>
        <taxon>Acanthomorphata</taxon>
        <taxon>Carangaria</taxon>
        <taxon>Pleuronectiformes</taxon>
        <taxon>Pleuronectoidei</taxon>
        <taxon>Pleuronectidae</taxon>
        <taxon>Pleuronectes</taxon>
    </lineage>
</organism>
<dbReference type="EMBL" id="CADEAL010002170">
    <property type="protein sequence ID" value="CAB1438509.1"/>
    <property type="molecule type" value="Genomic_DNA"/>
</dbReference>
<reference evidence="1" key="1">
    <citation type="submission" date="2020-03" db="EMBL/GenBank/DDBJ databases">
        <authorList>
            <person name="Weist P."/>
        </authorList>
    </citation>
    <scope>NUCLEOTIDE SEQUENCE</scope>
</reference>
<name>A0A9N7UUQ2_PLEPL</name>
<evidence type="ECO:0000313" key="1">
    <source>
        <dbReference type="EMBL" id="CAB1438509.1"/>
    </source>
</evidence>
<dbReference type="Proteomes" id="UP001153269">
    <property type="component" value="Unassembled WGS sequence"/>
</dbReference>
<feature type="non-terminal residue" evidence="1">
    <location>
        <position position="109"/>
    </location>
</feature>
<keyword evidence="2" id="KW-1185">Reference proteome</keyword>
<proteinExistence type="predicted"/>